<evidence type="ECO:0000313" key="9">
    <source>
        <dbReference type="Proteomes" id="UP001267407"/>
    </source>
</evidence>
<proteinExistence type="predicted"/>
<comment type="caution">
    <text evidence="8">The sequence shown here is derived from an EMBL/GenBank/DDBJ whole genome shotgun (WGS) entry which is preliminary data.</text>
</comment>
<name>A0ABU2HLK3_9GAMM</name>
<evidence type="ECO:0000256" key="2">
    <source>
        <dbReference type="ARBA" id="ARBA00022475"/>
    </source>
</evidence>
<feature type="transmembrane region" description="Helical" evidence="6">
    <location>
        <begin position="54"/>
        <end position="78"/>
    </location>
</feature>
<evidence type="ECO:0000256" key="6">
    <source>
        <dbReference type="SAM" id="Phobius"/>
    </source>
</evidence>
<protein>
    <submittedName>
        <fullName evidence="8">RDD family protein</fullName>
    </submittedName>
</protein>
<organism evidence="8 9">
    <name type="scientific">Marinobacter xiaoshiensis</name>
    <dbReference type="NCBI Taxonomy" id="3073652"/>
    <lineage>
        <taxon>Bacteria</taxon>
        <taxon>Pseudomonadati</taxon>
        <taxon>Pseudomonadota</taxon>
        <taxon>Gammaproteobacteria</taxon>
        <taxon>Pseudomonadales</taxon>
        <taxon>Marinobacteraceae</taxon>
        <taxon>Marinobacter</taxon>
    </lineage>
</organism>
<sequence length="161" mass="17909">MSSKAIEKFGSAYEYAGFWIRVGASLIDGIIILCITVPILYMIYGDSYFYSDDFILGGADFLVSYVLPFVATVLFWMYKSATPGKMAVKAIVVDARTGNSPTAQQSVIRYIGYVVSTIPLFLGLFWVAWDSKKQGWHDKMAGTVVIRPKNRGVQSVEFTES</sequence>
<comment type="subcellular location">
    <subcellularLocation>
        <location evidence="1">Cell membrane</location>
        <topology evidence="1">Multi-pass membrane protein</topology>
    </subcellularLocation>
</comment>
<evidence type="ECO:0000256" key="5">
    <source>
        <dbReference type="ARBA" id="ARBA00023136"/>
    </source>
</evidence>
<keyword evidence="5 6" id="KW-0472">Membrane</keyword>
<gene>
    <name evidence="8" type="ORF">RKA07_15195</name>
</gene>
<dbReference type="RefSeq" id="WP_200205120.1">
    <property type="nucleotide sequence ID" value="NZ_JAVMBO010000017.1"/>
</dbReference>
<evidence type="ECO:0000313" key="8">
    <source>
        <dbReference type="EMBL" id="MDS1311446.1"/>
    </source>
</evidence>
<accession>A0ABU2HLK3</accession>
<evidence type="ECO:0000256" key="4">
    <source>
        <dbReference type="ARBA" id="ARBA00022989"/>
    </source>
</evidence>
<feature type="transmembrane region" description="Helical" evidence="6">
    <location>
        <begin position="18"/>
        <end position="42"/>
    </location>
</feature>
<reference evidence="8" key="1">
    <citation type="submission" date="2023-09" db="EMBL/GenBank/DDBJ databases">
        <title>Marinobacter sediminicola sp. nov. and Marinobacter maritimum sp. nov., isolated from marine sediment.</title>
        <authorList>
            <person name="An J."/>
        </authorList>
    </citation>
    <scope>NUCLEOTIDE SEQUENCE</scope>
    <source>
        <strain evidence="8">F60267</strain>
    </source>
</reference>
<dbReference type="InterPro" id="IPR010432">
    <property type="entry name" value="RDD"/>
</dbReference>
<feature type="domain" description="RDD" evidence="7">
    <location>
        <begin position="15"/>
        <end position="142"/>
    </location>
</feature>
<dbReference type="PANTHER" id="PTHR36115">
    <property type="entry name" value="PROLINE-RICH ANTIGEN HOMOLOG-RELATED"/>
    <property type="match status" value="1"/>
</dbReference>
<dbReference type="Proteomes" id="UP001267407">
    <property type="component" value="Unassembled WGS sequence"/>
</dbReference>
<feature type="transmembrane region" description="Helical" evidence="6">
    <location>
        <begin position="110"/>
        <end position="129"/>
    </location>
</feature>
<dbReference type="InterPro" id="IPR051791">
    <property type="entry name" value="Pra-immunoreactive"/>
</dbReference>
<evidence type="ECO:0000259" key="7">
    <source>
        <dbReference type="Pfam" id="PF06271"/>
    </source>
</evidence>
<dbReference type="PANTHER" id="PTHR36115:SF4">
    <property type="entry name" value="MEMBRANE PROTEIN"/>
    <property type="match status" value="1"/>
</dbReference>
<keyword evidence="4 6" id="KW-1133">Transmembrane helix</keyword>
<keyword evidence="9" id="KW-1185">Reference proteome</keyword>
<dbReference type="Pfam" id="PF06271">
    <property type="entry name" value="RDD"/>
    <property type="match status" value="1"/>
</dbReference>
<keyword evidence="2" id="KW-1003">Cell membrane</keyword>
<evidence type="ECO:0000256" key="1">
    <source>
        <dbReference type="ARBA" id="ARBA00004651"/>
    </source>
</evidence>
<keyword evidence="3 6" id="KW-0812">Transmembrane</keyword>
<evidence type="ECO:0000256" key="3">
    <source>
        <dbReference type="ARBA" id="ARBA00022692"/>
    </source>
</evidence>
<dbReference type="EMBL" id="JAVMBO010000017">
    <property type="protein sequence ID" value="MDS1311446.1"/>
    <property type="molecule type" value="Genomic_DNA"/>
</dbReference>